<dbReference type="InterPro" id="IPR005184">
    <property type="entry name" value="DUF306_Meta_HslJ"/>
</dbReference>
<protein>
    <recommendedName>
        <fullName evidence="5">META domain-containing protein</fullName>
    </recommendedName>
</protein>
<evidence type="ECO:0000259" key="1">
    <source>
        <dbReference type="Pfam" id="PF03724"/>
    </source>
</evidence>
<dbReference type="InterPro" id="IPR038670">
    <property type="entry name" value="HslJ-like_sf"/>
</dbReference>
<gene>
    <name evidence="3" type="ORF">GCM10009119_31060</name>
</gene>
<evidence type="ECO:0000313" key="4">
    <source>
        <dbReference type="Proteomes" id="UP001500469"/>
    </source>
</evidence>
<dbReference type="InterPro" id="IPR025485">
    <property type="entry name" value="DUF4377"/>
</dbReference>
<dbReference type="InterPro" id="IPR053147">
    <property type="entry name" value="Hsp_HslJ-like"/>
</dbReference>
<sequence>MKILLSVLAVLLMAQTCEKQGSGKAEANTETWWVNSAKVDCTGAGPMTCMQIQKGESIEEGEWKLFYDQISGFEYEPGFIYQLEVEVSKKEEPIPADASSLSYKLVKQISKNPDPKLALTNIWKLLHVGSIKDPKSAKGEALVFEINGSQSSYFGETGCNSIRGGFFLEGENRIRFGQGAATMMACPDMTVESEVKKVMELIRSFEIENNVLYLRDEKGQALMSLRAVD</sequence>
<dbReference type="Proteomes" id="UP001500469">
    <property type="component" value="Unassembled WGS sequence"/>
</dbReference>
<organism evidence="3 4">
    <name type="scientific">Algoriphagus jejuensis</name>
    <dbReference type="NCBI Taxonomy" id="419934"/>
    <lineage>
        <taxon>Bacteria</taxon>
        <taxon>Pseudomonadati</taxon>
        <taxon>Bacteroidota</taxon>
        <taxon>Cytophagia</taxon>
        <taxon>Cytophagales</taxon>
        <taxon>Cyclobacteriaceae</taxon>
        <taxon>Algoriphagus</taxon>
    </lineage>
</organism>
<accession>A0ABP3YFD5</accession>
<dbReference type="EMBL" id="BAAAFI010000040">
    <property type="protein sequence ID" value="GAA0880136.1"/>
    <property type="molecule type" value="Genomic_DNA"/>
</dbReference>
<proteinExistence type="predicted"/>
<dbReference type="PANTHER" id="PTHR35535:SF2">
    <property type="entry name" value="DUF306 DOMAIN-CONTAINING PROTEIN"/>
    <property type="match status" value="1"/>
</dbReference>
<dbReference type="Gene3D" id="2.40.128.270">
    <property type="match status" value="1"/>
</dbReference>
<dbReference type="PANTHER" id="PTHR35535">
    <property type="entry name" value="HEAT SHOCK PROTEIN HSLJ"/>
    <property type="match status" value="1"/>
</dbReference>
<dbReference type="Pfam" id="PF14302">
    <property type="entry name" value="DUF4377"/>
    <property type="match status" value="1"/>
</dbReference>
<evidence type="ECO:0008006" key="5">
    <source>
        <dbReference type="Google" id="ProtNLM"/>
    </source>
</evidence>
<evidence type="ECO:0000313" key="3">
    <source>
        <dbReference type="EMBL" id="GAA0880136.1"/>
    </source>
</evidence>
<dbReference type="Pfam" id="PF03724">
    <property type="entry name" value="META"/>
    <property type="match status" value="1"/>
</dbReference>
<name>A0ABP3YFD5_9BACT</name>
<evidence type="ECO:0000259" key="2">
    <source>
        <dbReference type="Pfam" id="PF14302"/>
    </source>
</evidence>
<dbReference type="RefSeq" id="WP_343853209.1">
    <property type="nucleotide sequence ID" value="NZ_BAAAFI010000040.1"/>
</dbReference>
<reference evidence="4" key="1">
    <citation type="journal article" date="2019" name="Int. J. Syst. Evol. Microbiol.">
        <title>The Global Catalogue of Microorganisms (GCM) 10K type strain sequencing project: providing services to taxonomists for standard genome sequencing and annotation.</title>
        <authorList>
            <consortium name="The Broad Institute Genomics Platform"/>
            <consortium name="The Broad Institute Genome Sequencing Center for Infectious Disease"/>
            <person name="Wu L."/>
            <person name="Ma J."/>
        </authorList>
    </citation>
    <scope>NUCLEOTIDE SEQUENCE [LARGE SCALE GENOMIC DNA]</scope>
    <source>
        <strain evidence="4">JCM 16112</strain>
    </source>
</reference>
<feature type="domain" description="DUF4377" evidence="2">
    <location>
        <begin position="33"/>
        <end position="111"/>
    </location>
</feature>
<comment type="caution">
    <text evidence="3">The sequence shown here is derived from an EMBL/GenBank/DDBJ whole genome shotgun (WGS) entry which is preliminary data.</text>
</comment>
<keyword evidence="4" id="KW-1185">Reference proteome</keyword>
<feature type="domain" description="DUF306" evidence="1">
    <location>
        <begin position="121"/>
        <end position="225"/>
    </location>
</feature>